<comment type="similarity">
    <text evidence="6">Belongs to the cytochrome P450 family.</text>
</comment>
<dbReference type="InterPro" id="IPR002401">
    <property type="entry name" value="Cyt_P450_E_grp-I"/>
</dbReference>
<feature type="binding site" description="axial binding residue" evidence="5">
    <location>
        <position position="390"/>
    </location>
    <ligand>
        <name>heme</name>
        <dbReference type="ChEBI" id="CHEBI:30413"/>
    </ligand>
    <ligandPart>
        <name>Fe</name>
        <dbReference type="ChEBI" id="CHEBI:18248"/>
    </ligandPart>
</feature>
<dbReference type="InterPro" id="IPR001128">
    <property type="entry name" value="Cyt_P450"/>
</dbReference>
<evidence type="ECO:0000313" key="8">
    <source>
        <dbReference type="Proteomes" id="UP001392437"/>
    </source>
</evidence>
<evidence type="ECO:0000256" key="1">
    <source>
        <dbReference type="ARBA" id="ARBA00001971"/>
    </source>
</evidence>
<sequence>MSDVDSTLLTSWPTLLLVLVTYPLLRALYNSHLHPLAKTPGPRSWACSRLPFVWSLLRGTIVHDVERLHRRHGPILRIAPDEVTFASDEAWHDIFMPRPHHQPFLKDPTWWRTQPRQPMSLISAIAPDQHARIRRALAPGFTLRALKAQEPILHLYANLFIDRLRDIVSEKPGREMTLDIGPWFNFFTFDIFGDLGFGESFDCLQNSQYHPWIRLLFSSVKAASFIAAAKFYPWLAWVLIKCIPPSLKKMSADHFNQIADKVDRRLNYELSRPDIMSRVIGANGENKMSRGETNATFMVLTTAGSETTATVLTGTLNYLVNNPDKLAILTAEMRVSIQAYSINRDPKYFHSPTEFQPERWLPEASTDPTSPFRGDRRQALQAFSMGPRSCMGQHLAWAEMMLVLARLLWTFDVHAVDGRRVRWEDLRTFLLVEKKPVEIRMCLKRAVSLP</sequence>
<dbReference type="Pfam" id="PF00067">
    <property type="entry name" value="p450"/>
    <property type="match status" value="1"/>
</dbReference>
<dbReference type="InterPro" id="IPR017972">
    <property type="entry name" value="Cyt_P450_CS"/>
</dbReference>
<keyword evidence="4 5" id="KW-0408">Iron</keyword>
<dbReference type="EMBL" id="JAQQWP010000001">
    <property type="protein sequence ID" value="KAK8133194.1"/>
    <property type="molecule type" value="Genomic_DNA"/>
</dbReference>
<reference evidence="7 8" key="1">
    <citation type="submission" date="2023-01" db="EMBL/GenBank/DDBJ databases">
        <title>Analysis of 21 Apiospora genomes using comparative genomics revels a genus with tremendous synthesis potential of carbohydrate active enzymes and secondary metabolites.</title>
        <authorList>
            <person name="Sorensen T."/>
        </authorList>
    </citation>
    <scope>NUCLEOTIDE SEQUENCE [LARGE SCALE GENOMIC DNA]</scope>
    <source>
        <strain evidence="7 8">CBS 117206</strain>
    </source>
</reference>
<comment type="cofactor">
    <cofactor evidence="1 5">
        <name>heme</name>
        <dbReference type="ChEBI" id="CHEBI:30413"/>
    </cofactor>
</comment>
<dbReference type="GO" id="GO:0004497">
    <property type="term" value="F:monooxygenase activity"/>
    <property type="evidence" value="ECO:0007669"/>
    <property type="project" value="UniProtKB-KW"/>
</dbReference>
<proteinExistence type="inferred from homology"/>
<dbReference type="PRINTS" id="PR00385">
    <property type="entry name" value="P450"/>
</dbReference>
<evidence type="ECO:0000256" key="3">
    <source>
        <dbReference type="ARBA" id="ARBA00022723"/>
    </source>
</evidence>
<dbReference type="PRINTS" id="PR00463">
    <property type="entry name" value="EP450I"/>
</dbReference>
<evidence type="ECO:0000256" key="4">
    <source>
        <dbReference type="ARBA" id="ARBA00023004"/>
    </source>
</evidence>
<evidence type="ECO:0000256" key="2">
    <source>
        <dbReference type="ARBA" id="ARBA00022617"/>
    </source>
</evidence>
<dbReference type="Proteomes" id="UP001392437">
    <property type="component" value="Unassembled WGS sequence"/>
</dbReference>
<gene>
    <name evidence="7" type="ORF">PG999_001367</name>
</gene>
<dbReference type="InterPro" id="IPR050121">
    <property type="entry name" value="Cytochrome_P450_monoxygenase"/>
</dbReference>
<dbReference type="PROSITE" id="PS00086">
    <property type="entry name" value="CYTOCHROME_P450"/>
    <property type="match status" value="1"/>
</dbReference>
<dbReference type="GO" id="GO:0005506">
    <property type="term" value="F:iron ion binding"/>
    <property type="evidence" value="ECO:0007669"/>
    <property type="project" value="InterPro"/>
</dbReference>
<dbReference type="CDD" id="cd11058">
    <property type="entry name" value="CYP60B-like"/>
    <property type="match status" value="1"/>
</dbReference>
<name>A0AAW0REL3_9PEZI</name>
<evidence type="ECO:0000256" key="5">
    <source>
        <dbReference type="PIRSR" id="PIRSR602401-1"/>
    </source>
</evidence>
<protein>
    <submittedName>
        <fullName evidence="7">Cytochrome P450</fullName>
    </submittedName>
</protein>
<keyword evidence="6" id="KW-0560">Oxidoreductase</keyword>
<keyword evidence="3 5" id="KW-0479">Metal-binding</keyword>
<accession>A0AAW0REL3</accession>
<dbReference type="Gene3D" id="1.10.630.10">
    <property type="entry name" value="Cytochrome P450"/>
    <property type="match status" value="2"/>
</dbReference>
<evidence type="ECO:0000256" key="6">
    <source>
        <dbReference type="RuleBase" id="RU000461"/>
    </source>
</evidence>
<dbReference type="AlphaFoldDB" id="A0AAW0REL3"/>
<dbReference type="GO" id="GO:0016705">
    <property type="term" value="F:oxidoreductase activity, acting on paired donors, with incorporation or reduction of molecular oxygen"/>
    <property type="evidence" value="ECO:0007669"/>
    <property type="project" value="InterPro"/>
</dbReference>
<comment type="caution">
    <text evidence="7">The sequence shown here is derived from an EMBL/GenBank/DDBJ whole genome shotgun (WGS) entry which is preliminary data.</text>
</comment>
<evidence type="ECO:0000313" key="7">
    <source>
        <dbReference type="EMBL" id="KAK8133194.1"/>
    </source>
</evidence>
<keyword evidence="8" id="KW-1185">Reference proteome</keyword>
<dbReference type="SUPFAM" id="SSF48264">
    <property type="entry name" value="Cytochrome P450"/>
    <property type="match status" value="1"/>
</dbReference>
<keyword evidence="2 5" id="KW-0349">Heme</keyword>
<dbReference type="PANTHER" id="PTHR24305:SF199">
    <property type="entry name" value="P450, PUTATIVE (EUROFUNG)-RELATED"/>
    <property type="match status" value="1"/>
</dbReference>
<dbReference type="GO" id="GO:0020037">
    <property type="term" value="F:heme binding"/>
    <property type="evidence" value="ECO:0007669"/>
    <property type="project" value="InterPro"/>
</dbReference>
<dbReference type="InterPro" id="IPR036396">
    <property type="entry name" value="Cyt_P450_sf"/>
</dbReference>
<organism evidence="7 8">
    <name type="scientific">Apiospora kogelbergensis</name>
    <dbReference type="NCBI Taxonomy" id="1337665"/>
    <lineage>
        <taxon>Eukaryota</taxon>
        <taxon>Fungi</taxon>
        <taxon>Dikarya</taxon>
        <taxon>Ascomycota</taxon>
        <taxon>Pezizomycotina</taxon>
        <taxon>Sordariomycetes</taxon>
        <taxon>Xylariomycetidae</taxon>
        <taxon>Amphisphaeriales</taxon>
        <taxon>Apiosporaceae</taxon>
        <taxon>Apiospora</taxon>
    </lineage>
</organism>
<dbReference type="PANTHER" id="PTHR24305">
    <property type="entry name" value="CYTOCHROME P450"/>
    <property type="match status" value="1"/>
</dbReference>
<keyword evidence="6" id="KW-0503">Monooxygenase</keyword>